<dbReference type="EMBL" id="CP165734">
    <property type="protein sequence ID" value="XDV55707.1"/>
    <property type="molecule type" value="Genomic_DNA"/>
</dbReference>
<name>A0AB39XG21_9BRAD</name>
<gene>
    <name evidence="1" type="ORF">AB8Z38_23495</name>
</gene>
<sequence length="158" mass="17592">MPLIPASSWQIFRSEILAEIVKKGEHELIGAKKARQQLRHEIAILDQTALTYYQHPDQVAGLIERVRAARGGDVYKLRAQIASRLQSLISRLRLTVDPDTQRFEVVFRDGQGMTLFVDPDDPAKFIQKVSGKAPDFDALCADGTVVQLPADEPALGEK</sequence>
<reference evidence="1" key="1">
    <citation type="submission" date="2024-08" db="EMBL/GenBank/DDBJ databases">
        <authorList>
            <person name="Chaddad Z."/>
            <person name="Lamrabet M."/>
            <person name="Bouhnik O."/>
            <person name="Alami S."/>
            <person name="Wipf D."/>
            <person name="Courty P.E."/>
            <person name="Missbah El Idrissi M."/>
        </authorList>
    </citation>
    <scope>NUCLEOTIDE SEQUENCE</scope>
    <source>
        <strain evidence="1">LLZ17</strain>
    </source>
</reference>
<accession>A0AB39XG21</accession>
<dbReference type="AlphaFoldDB" id="A0AB39XG21"/>
<protein>
    <submittedName>
        <fullName evidence="1">Uncharacterized protein</fullName>
    </submittedName>
</protein>
<proteinExistence type="predicted"/>
<organism evidence="1">
    <name type="scientific">Bradyrhizobium sp. LLZ17</name>
    <dbReference type="NCBI Taxonomy" id="3239388"/>
    <lineage>
        <taxon>Bacteria</taxon>
        <taxon>Pseudomonadati</taxon>
        <taxon>Pseudomonadota</taxon>
        <taxon>Alphaproteobacteria</taxon>
        <taxon>Hyphomicrobiales</taxon>
        <taxon>Nitrobacteraceae</taxon>
        <taxon>Bradyrhizobium</taxon>
    </lineage>
</organism>
<evidence type="ECO:0000313" key="1">
    <source>
        <dbReference type="EMBL" id="XDV55707.1"/>
    </source>
</evidence>
<dbReference type="RefSeq" id="WP_369720153.1">
    <property type="nucleotide sequence ID" value="NZ_CP165734.1"/>
</dbReference>